<evidence type="ECO:0000313" key="3">
    <source>
        <dbReference type="EMBL" id="SDF37580.1"/>
    </source>
</evidence>
<dbReference type="SUPFAM" id="SSF52172">
    <property type="entry name" value="CheY-like"/>
    <property type="match status" value="1"/>
</dbReference>
<dbReference type="Proteomes" id="UP000198615">
    <property type="component" value="Unassembled WGS sequence"/>
</dbReference>
<feature type="domain" description="Response regulatory" evidence="2">
    <location>
        <begin position="131"/>
        <end position="244"/>
    </location>
</feature>
<keyword evidence="1" id="KW-0597">Phosphoprotein</keyword>
<dbReference type="GO" id="GO:0000160">
    <property type="term" value="P:phosphorelay signal transduction system"/>
    <property type="evidence" value="ECO:0007669"/>
    <property type="project" value="InterPro"/>
</dbReference>
<dbReference type="AlphaFoldDB" id="A0A8G2BFQ9"/>
<dbReference type="InterPro" id="IPR001789">
    <property type="entry name" value="Sig_transdc_resp-reg_receiver"/>
</dbReference>
<organism evidence="3 4">
    <name type="scientific">Thalassobaculum litoreum DSM 18839</name>
    <dbReference type="NCBI Taxonomy" id="1123362"/>
    <lineage>
        <taxon>Bacteria</taxon>
        <taxon>Pseudomonadati</taxon>
        <taxon>Pseudomonadota</taxon>
        <taxon>Alphaproteobacteria</taxon>
        <taxon>Rhodospirillales</taxon>
        <taxon>Thalassobaculaceae</taxon>
        <taxon>Thalassobaculum</taxon>
    </lineage>
</organism>
<reference evidence="3 4" key="1">
    <citation type="submission" date="2016-10" db="EMBL/GenBank/DDBJ databases">
        <authorList>
            <person name="Varghese N."/>
            <person name="Submissions S."/>
        </authorList>
    </citation>
    <scope>NUCLEOTIDE SEQUENCE [LARGE SCALE GENOMIC DNA]</scope>
    <source>
        <strain evidence="3 4">DSM 18839</strain>
    </source>
</reference>
<sequence length="250" mass="27707">MSNEQAELRHHARVMLWDRDVGDELFRLAADRAFQGTSIPDNQRMDAFKRFYEAWREGVSTVGAPLFTDAALFSALPGPDNVPRQVLMLVDFAGFPLDQAAEIMGIDRSVAEKALSIGRTQNRLDPAMGCKALIIEDEFLIAEELSALAKQAGIAEVYLARTVEQAILLAQEHLPDIIFADFRLKDGETGVDAIEPLRELSGAPVGFVTAYPHSVLKHSVIPPDFLIQKPFRPEAVTAIIGHWLVEKEMD</sequence>
<dbReference type="Pfam" id="PF00072">
    <property type="entry name" value="Response_reg"/>
    <property type="match status" value="1"/>
</dbReference>
<dbReference type="PROSITE" id="PS50110">
    <property type="entry name" value="RESPONSE_REGULATORY"/>
    <property type="match status" value="1"/>
</dbReference>
<gene>
    <name evidence="3" type="ORF">SAMN05660686_01065</name>
</gene>
<feature type="modified residue" description="4-aspartylphosphate" evidence="1">
    <location>
        <position position="181"/>
    </location>
</feature>
<dbReference type="Gene3D" id="1.20.140.160">
    <property type="match status" value="1"/>
</dbReference>
<evidence type="ECO:0000259" key="2">
    <source>
        <dbReference type="PROSITE" id="PS50110"/>
    </source>
</evidence>
<evidence type="ECO:0000256" key="1">
    <source>
        <dbReference type="PROSITE-ProRule" id="PRU00169"/>
    </source>
</evidence>
<dbReference type="EMBL" id="FNBW01000003">
    <property type="protein sequence ID" value="SDF37580.1"/>
    <property type="molecule type" value="Genomic_DNA"/>
</dbReference>
<dbReference type="InterPro" id="IPR011006">
    <property type="entry name" value="CheY-like_superfamily"/>
</dbReference>
<dbReference type="OrthoDB" id="7932149at2"/>
<protein>
    <submittedName>
        <fullName evidence="3">Response regulator receiver domain-containing protein</fullName>
    </submittedName>
</protein>
<name>A0A8G2BFQ9_9PROT</name>
<proteinExistence type="predicted"/>
<accession>A0A8G2BFQ9</accession>
<comment type="caution">
    <text evidence="3">The sequence shown here is derived from an EMBL/GenBank/DDBJ whole genome shotgun (WGS) entry which is preliminary data.</text>
</comment>
<dbReference type="RefSeq" id="WP_038015196.1">
    <property type="nucleotide sequence ID" value="NZ_FNBW01000003.1"/>
</dbReference>
<evidence type="ECO:0000313" key="4">
    <source>
        <dbReference type="Proteomes" id="UP000198615"/>
    </source>
</evidence>
<dbReference type="Gene3D" id="3.40.50.2300">
    <property type="match status" value="1"/>
</dbReference>
<dbReference type="SMART" id="SM00448">
    <property type="entry name" value="REC"/>
    <property type="match status" value="1"/>
</dbReference>
<keyword evidence="4" id="KW-1185">Reference proteome</keyword>